<dbReference type="Gene3D" id="3.40.50.150">
    <property type="entry name" value="Vaccinia Virus protein VP39"/>
    <property type="match status" value="1"/>
</dbReference>
<dbReference type="OrthoDB" id="407325at2759"/>
<evidence type="ECO:0000256" key="1">
    <source>
        <dbReference type="SAM" id="MobiDB-lite"/>
    </source>
</evidence>
<name>A0A9Q5HXC1_SANBA</name>
<evidence type="ECO:0008006" key="4">
    <source>
        <dbReference type="Google" id="ProtNLM"/>
    </source>
</evidence>
<organism evidence="2 3">
    <name type="scientific">Sanghuangporus baumii</name>
    <name type="common">Phellinus baumii</name>
    <dbReference type="NCBI Taxonomy" id="108892"/>
    <lineage>
        <taxon>Eukaryota</taxon>
        <taxon>Fungi</taxon>
        <taxon>Dikarya</taxon>
        <taxon>Basidiomycota</taxon>
        <taxon>Agaricomycotina</taxon>
        <taxon>Agaricomycetes</taxon>
        <taxon>Hymenochaetales</taxon>
        <taxon>Hymenochaetaceae</taxon>
        <taxon>Sanghuangporus</taxon>
    </lineage>
</organism>
<protein>
    <recommendedName>
        <fullName evidence="4">Nicotinamide N-methyltransferase</fullName>
    </recommendedName>
</protein>
<feature type="region of interest" description="Disordered" evidence="1">
    <location>
        <begin position="1"/>
        <end position="25"/>
    </location>
</feature>
<dbReference type="Pfam" id="PF10294">
    <property type="entry name" value="Methyltransf_16"/>
    <property type="match status" value="1"/>
</dbReference>
<dbReference type="InterPro" id="IPR019410">
    <property type="entry name" value="Methyltransf_16"/>
</dbReference>
<dbReference type="InterPro" id="IPR029063">
    <property type="entry name" value="SAM-dependent_MTases_sf"/>
</dbReference>
<proteinExistence type="predicted"/>
<dbReference type="Proteomes" id="UP000757232">
    <property type="component" value="Unassembled WGS sequence"/>
</dbReference>
<accession>A0A9Q5HXC1</accession>
<keyword evidence="3" id="KW-1185">Reference proteome</keyword>
<dbReference type="AlphaFoldDB" id="A0A9Q5HXC1"/>
<comment type="caution">
    <text evidence="2">The sequence shown here is derived from an EMBL/GenBank/DDBJ whole genome shotgun (WGS) entry which is preliminary data.</text>
</comment>
<dbReference type="SUPFAM" id="SSF53335">
    <property type="entry name" value="S-adenosyl-L-methionine-dependent methyltransferases"/>
    <property type="match status" value="1"/>
</dbReference>
<dbReference type="GO" id="GO:0008757">
    <property type="term" value="F:S-adenosylmethionine-dependent methyltransferase activity"/>
    <property type="evidence" value="ECO:0007669"/>
    <property type="project" value="UniProtKB-ARBA"/>
</dbReference>
<reference evidence="2" key="1">
    <citation type="submission" date="2016-06" db="EMBL/GenBank/DDBJ databases">
        <title>Draft Genome sequence of the fungus Inonotus baumii.</title>
        <authorList>
            <person name="Zhu H."/>
            <person name="Lin W."/>
        </authorList>
    </citation>
    <scope>NUCLEOTIDE SEQUENCE</scope>
    <source>
        <strain evidence="2">821</strain>
    </source>
</reference>
<dbReference type="PANTHER" id="PTHR14614">
    <property type="entry name" value="HEPATOCELLULAR CARCINOMA-ASSOCIATED ANTIGEN"/>
    <property type="match status" value="1"/>
</dbReference>
<evidence type="ECO:0000313" key="2">
    <source>
        <dbReference type="EMBL" id="OCB87666.1"/>
    </source>
</evidence>
<dbReference type="EMBL" id="LNZH02000189">
    <property type="protein sequence ID" value="OCB87666.1"/>
    <property type="molecule type" value="Genomic_DNA"/>
</dbReference>
<evidence type="ECO:0000313" key="3">
    <source>
        <dbReference type="Proteomes" id="UP000757232"/>
    </source>
</evidence>
<sequence length="360" mass="40558">MVSAGFEPSSTCASTVAPDDRHKHEEPEDILSAFLGVVYDYAPITYSEAGSAFTYTYPDLRRHADVEGAPPADDEDRRWTADPIILTLHTPDTQARNWELHASSIWAAAVFLADHIDELNLNRFMHLSRTDEQGIRSGGTFRVLELGAGAGLPGLLIAKYLERIESDSKSRGEDMREWRVSLSDYPDELLIETLRRNVQRNYSSGSDHSRVTDAILKRVHVVPYAWGEDISALILSQGDDAEGIGFDLIVAADTLWNAALHSTFAQTIYLLLRRTPDARVHLVAGLHTGRYTLSGFLRAIRSIHVSQKDSKPKMRLDVLDISEREVIGEARRGWKEDRGGEDDMERRRWMVWMVLGWVDS</sequence>
<gene>
    <name evidence="2" type="ORF">A7U60_g5192</name>
</gene>